<organism evidence="2 3">
    <name type="scientific">Ligilactobacillus murinus DSM 20452 = NBRC 14221</name>
    <dbReference type="NCBI Taxonomy" id="1423772"/>
    <lineage>
        <taxon>Bacteria</taxon>
        <taxon>Bacillati</taxon>
        <taxon>Bacillota</taxon>
        <taxon>Bacilli</taxon>
        <taxon>Lactobacillales</taxon>
        <taxon>Lactobacillaceae</taxon>
        <taxon>Ligilactobacillus</taxon>
    </lineage>
</organism>
<evidence type="ECO:0000313" key="2">
    <source>
        <dbReference type="EMBL" id="KRM70537.1"/>
    </source>
</evidence>
<dbReference type="AlphaFoldDB" id="A0A0R2B2Y1"/>
<dbReference type="RefSeq" id="WP_056960334.1">
    <property type="nucleotide sequence ID" value="NZ_AYYN01000174.1"/>
</dbReference>
<accession>A0A0R2B2Y1</accession>
<gene>
    <name evidence="2" type="ORF">FC48_GL001708</name>
</gene>
<feature type="compositionally biased region" description="Basic and acidic residues" evidence="1">
    <location>
        <begin position="237"/>
        <end position="248"/>
    </location>
</feature>
<feature type="compositionally biased region" description="Polar residues" evidence="1">
    <location>
        <begin position="148"/>
        <end position="172"/>
    </location>
</feature>
<proteinExistence type="predicted"/>
<comment type="caution">
    <text evidence="2">The sequence shown here is derived from an EMBL/GenBank/DDBJ whole genome shotgun (WGS) entry which is preliminary data.</text>
</comment>
<feature type="compositionally biased region" description="Acidic residues" evidence="1">
    <location>
        <begin position="188"/>
        <end position="199"/>
    </location>
</feature>
<reference evidence="2 3" key="1">
    <citation type="journal article" date="2015" name="Genome Announc.">
        <title>Expanding the biotechnology potential of lactobacilli through comparative genomics of 213 strains and associated genera.</title>
        <authorList>
            <person name="Sun Z."/>
            <person name="Harris H.M."/>
            <person name="McCann A."/>
            <person name="Guo C."/>
            <person name="Argimon S."/>
            <person name="Zhang W."/>
            <person name="Yang X."/>
            <person name="Jeffery I.B."/>
            <person name="Cooney J.C."/>
            <person name="Kagawa T.F."/>
            <person name="Liu W."/>
            <person name="Song Y."/>
            <person name="Salvetti E."/>
            <person name="Wrobel A."/>
            <person name="Rasinkangas P."/>
            <person name="Parkhill J."/>
            <person name="Rea M.C."/>
            <person name="O'Sullivan O."/>
            <person name="Ritari J."/>
            <person name="Douillard F.P."/>
            <person name="Paul Ross R."/>
            <person name="Yang R."/>
            <person name="Briner A.E."/>
            <person name="Felis G.E."/>
            <person name="de Vos W.M."/>
            <person name="Barrangou R."/>
            <person name="Klaenhammer T.R."/>
            <person name="Caufield P.W."/>
            <person name="Cui Y."/>
            <person name="Zhang H."/>
            <person name="O'Toole P.W."/>
        </authorList>
    </citation>
    <scope>NUCLEOTIDE SEQUENCE [LARGE SCALE GENOMIC DNA]</scope>
    <source>
        <strain evidence="2 3">DSM 20452</strain>
    </source>
</reference>
<evidence type="ECO:0000313" key="3">
    <source>
        <dbReference type="Proteomes" id="UP000051612"/>
    </source>
</evidence>
<evidence type="ECO:0000256" key="1">
    <source>
        <dbReference type="SAM" id="MobiDB-lite"/>
    </source>
</evidence>
<feature type="compositionally biased region" description="Polar residues" evidence="1">
    <location>
        <begin position="215"/>
        <end position="232"/>
    </location>
</feature>
<dbReference type="EMBL" id="AYYN01000174">
    <property type="protein sequence ID" value="KRM70537.1"/>
    <property type="molecule type" value="Genomic_DNA"/>
</dbReference>
<sequence>MRLDQLNGNKVSFEDYNGKYIDVKVKSASWKKTNNGNGNVYLSLELELRSNGKIFDKPVCIFSQKDLENIIKKIGGEKYPGQDNPDVSESDIIGLIFCASVSVNESGFASLKDIDLDDPSMISAKMTNTITNAMNQFTQQVGVNTGQSTGQSLANAGNSISKQTTSASTDNGEAQVGDCASSSLQQDPTDELLEDDIEKELEALASTPVPKKNVSETTDTSNNPFTNASKIQSDPFEEMRIQGSKADEVNGTND</sequence>
<protein>
    <submittedName>
        <fullName evidence="2">Uncharacterized protein</fullName>
    </submittedName>
</protein>
<feature type="region of interest" description="Disordered" evidence="1">
    <location>
        <begin position="148"/>
        <end position="254"/>
    </location>
</feature>
<dbReference type="PATRIC" id="fig|1423772.3.peg.1818"/>
<dbReference type="Proteomes" id="UP000051612">
    <property type="component" value="Unassembled WGS sequence"/>
</dbReference>
<name>A0A0R2B2Y1_9LACO</name>